<proteinExistence type="predicted"/>
<accession>A0A4Y5FEZ5</accession>
<name>A0A4Y5FEZ5_9CAUD</name>
<evidence type="ECO:0000313" key="1">
    <source>
        <dbReference type="EMBL" id="QBJ03430.1"/>
    </source>
</evidence>
<protein>
    <submittedName>
        <fullName evidence="1">Putative capsid protein</fullName>
    </submittedName>
</protein>
<sequence length="378" mass="40720">MAKITPESIANLKSLFQDNEKALGSNFSQLIDFFNNNKVTDNGDGTFTVGAITVDASKLYNLINNSSPNILPLDNEFTGKNTFDIAPINKANGKPYITADSVPQVDLSNYPTKDQLATKADDSKVFHNLPTLLPSGTDLDTVTSSGDYQVPSAVNRPSNADDWTIYRVVALRSSLSNGVQTAFDTNGNVQSIRTWNGKGWNSWKSLATTDDVTTAVSTATANMVDSSKPTNFTARLQSGGVDVATAADLKSIEDSAWRQLDNKYIIPASGYTLLPCTTILYKIDDSNHKLYLSGSIALTNTDVKNVSVTVQLGSIVKSILTSSVLYVGYYSSAYNSIAYVSPSQSSTNLTFFVVDGAASIMAYAGRKEGNFVTYDELV</sequence>
<organism evidence="1 2">
    <name type="scientific">Lactobacillus phage 521B</name>
    <dbReference type="NCBI Taxonomy" id="2510942"/>
    <lineage>
        <taxon>Viruses</taxon>
        <taxon>Duplodnaviria</taxon>
        <taxon>Heunggongvirae</taxon>
        <taxon>Uroviricota</taxon>
        <taxon>Caudoviricetes</taxon>
        <taxon>Herelleviridae</taxon>
        <taxon>Tybeckvirus</taxon>
        <taxon>Tybeckvirus tv521B</taxon>
    </lineage>
</organism>
<reference evidence="1 2" key="1">
    <citation type="submission" date="2019-02" db="EMBL/GenBank/DDBJ databases">
        <title>Isolation of virulent Lactobacillus brevis phages.</title>
        <authorList>
            <person name="Feyereisen M."/>
            <person name="Mahony J."/>
            <person name="O'Sullivan T."/>
            <person name="van Sinderen D."/>
        </authorList>
    </citation>
    <scope>NUCLEOTIDE SEQUENCE [LARGE SCALE GENOMIC DNA]</scope>
</reference>
<dbReference type="EMBL" id="MK504443">
    <property type="protein sequence ID" value="QBJ03430.1"/>
    <property type="molecule type" value="Genomic_DNA"/>
</dbReference>
<dbReference type="Proteomes" id="UP000308874">
    <property type="component" value="Segment"/>
</dbReference>
<dbReference type="CDD" id="cd19958">
    <property type="entry name" value="pyocin_knob"/>
    <property type="match status" value="1"/>
</dbReference>
<evidence type="ECO:0000313" key="2">
    <source>
        <dbReference type="Proteomes" id="UP000308874"/>
    </source>
</evidence>
<keyword evidence="2" id="KW-1185">Reference proteome</keyword>
<gene>
    <name evidence="1" type="ORF">B521_0080</name>
</gene>